<evidence type="ECO:0000259" key="2">
    <source>
        <dbReference type="Pfam" id="PF11954"/>
    </source>
</evidence>
<dbReference type="EMBL" id="WNZW01000001">
    <property type="protein sequence ID" value="MUG44421.1"/>
    <property type="molecule type" value="Genomic_DNA"/>
</dbReference>
<dbReference type="PANTHER" id="PTHR46825:SF15">
    <property type="entry name" value="BETA-LACTAMASE-RELATED DOMAIN-CONTAINING PROTEIN"/>
    <property type="match status" value="1"/>
</dbReference>
<dbReference type="SUPFAM" id="SSF56601">
    <property type="entry name" value="beta-lactamase/transpeptidase-like"/>
    <property type="match status" value="1"/>
</dbReference>
<proteinExistence type="predicted"/>
<accession>A0A7X2YYR1</accession>
<dbReference type="AlphaFoldDB" id="A0A7X2YYR1"/>
<dbReference type="Pfam" id="PF00144">
    <property type="entry name" value="Beta-lactamase"/>
    <property type="match status" value="1"/>
</dbReference>
<dbReference type="Pfam" id="PF11954">
    <property type="entry name" value="DUF3471"/>
    <property type="match status" value="1"/>
</dbReference>
<evidence type="ECO:0000313" key="3">
    <source>
        <dbReference type="EMBL" id="MUG44421.1"/>
    </source>
</evidence>
<comment type="caution">
    <text evidence="3">The sequence shown here is derived from an EMBL/GenBank/DDBJ whole genome shotgun (WGS) entry which is preliminary data.</text>
</comment>
<evidence type="ECO:0000313" key="4">
    <source>
        <dbReference type="Proteomes" id="UP000447876"/>
    </source>
</evidence>
<dbReference type="GO" id="GO:0016787">
    <property type="term" value="F:hydrolase activity"/>
    <property type="evidence" value="ECO:0007669"/>
    <property type="project" value="UniProtKB-KW"/>
</dbReference>
<evidence type="ECO:0000259" key="1">
    <source>
        <dbReference type="Pfam" id="PF00144"/>
    </source>
</evidence>
<reference evidence="3 4" key="1">
    <citation type="submission" date="2019-11" db="EMBL/GenBank/DDBJ databases">
        <title>Draft genome sequences of five Paenibacillus species of dairy origin.</title>
        <authorList>
            <person name="Olajide A.M."/>
            <person name="Chen S."/>
            <person name="Lapointe G."/>
        </authorList>
    </citation>
    <scope>NUCLEOTIDE SEQUENCE [LARGE SCALE GENOMIC DNA]</scope>
    <source>
        <strain evidence="3 4">12CR55</strain>
    </source>
</reference>
<dbReference type="InterPro" id="IPR050491">
    <property type="entry name" value="AmpC-like"/>
</dbReference>
<dbReference type="InterPro" id="IPR012338">
    <property type="entry name" value="Beta-lactam/transpept-like"/>
</dbReference>
<dbReference type="Gene3D" id="3.40.710.10">
    <property type="entry name" value="DD-peptidase/beta-lactamase superfamily"/>
    <property type="match status" value="1"/>
</dbReference>
<organism evidence="3 4">
    <name type="scientific">Paenibacillus woosongensis</name>
    <dbReference type="NCBI Taxonomy" id="307580"/>
    <lineage>
        <taxon>Bacteria</taxon>
        <taxon>Bacillati</taxon>
        <taxon>Bacillota</taxon>
        <taxon>Bacilli</taxon>
        <taxon>Bacillales</taxon>
        <taxon>Paenibacillaceae</taxon>
        <taxon>Paenibacillus</taxon>
    </lineage>
</organism>
<dbReference type="InterPro" id="IPR021860">
    <property type="entry name" value="Peptidase_S12_Pab87-rel_C"/>
</dbReference>
<dbReference type="Proteomes" id="UP000447876">
    <property type="component" value="Unassembled WGS sequence"/>
</dbReference>
<gene>
    <name evidence="3" type="ORF">GNP95_05340</name>
</gene>
<keyword evidence="3" id="KW-0378">Hydrolase</keyword>
<dbReference type="Gene3D" id="2.40.128.600">
    <property type="match status" value="1"/>
</dbReference>
<dbReference type="PANTHER" id="PTHR46825">
    <property type="entry name" value="D-ALANYL-D-ALANINE-CARBOXYPEPTIDASE/ENDOPEPTIDASE AMPH"/>
    <property type="match status" value="1"/>
</dbReference>
<sequence length="500" mass="57328">MNVYFYNKEYFVMGEVQMNSAVFKLISFWIEKLRKEWNIPGIAISVVQKNQVLFSSGFGERNIKERLPVNTETLFPIASSTKPFTAMALSILLNEQNLDWDTPIKQYWPSFQMQDPYATDHLTLRDIACHRSGLPRHDMLLHNTTLTREQIAESLRFLDPNLPVRYVWQYSNIMYILIGFFIEQHTGMTWEEWVKNKIFEPLEMSSTLFSVEDLQHVDNYAMPYTAVGNEIIELPLTNLDTQGPAGSIISNVADLSSWLSLLLNQGQTRGGSVISEARLNEMIFPQIVVGPGEFPEIPYTFYGLGWFVEIYRGRKLISHGGNTAGYSTHISFMPDDDLGIVILANKEVTQLPECIAYHMYDQILGLGPIDWNTRFKVKNEQLHQALASMRNSDYSITEIDDPEPSYPISCYLGEFNHPAYGSAVVYEREGSLFLNYKDAELPLYHYNQNIFKVVDERNDAQFLIEFNVNENGKCECLNMPLEPTPGVSDISFHLVKNNII</sequence>
<dbReference type="OrthoDB" id="9803467at2"/>
<dbReference type="InterPro" id="IPR001466">
    <property type="entry name" value="Beta-lactam-related"/>
</dbReference>
<name>A0A7X2YYR1_9BACL</name>
<protein>
    <submittedName>
        <fullName evidence="3">Serine hydrolase</fullName>
    </submittedName>
</protein>
<feature type="domain" description="Peptidase S12 Pab87-related C-terminal" evidence="2">
    <location>
        <begin position="401"/>
        <end position="492"/>
    </location>
</feature>
<feature type="domain" description="Beta-lactamase-related" evidence="1">
    <location>
        <begin position="30"/>
        <end position="349"/>
    </location>
</feature>